<dbReference type="InterPro" id="IPR009081">
    <property type="entry name" value="PP-bd_ACP"/>
</dbReference>
<evidence type="ECO:0000256" key="3">
    <source>
        <dbReference type="ARBA" id="ARBA00022553"/>
    </source>
</evidence>
<dbReference type="Pfam" id="PF00550">
    <property type="entry name" value="PP-binding"/>
    <property type="match status" value="1"/>
</dbReference>
<dbReference type="Gene3D" id="3.40.50.1820">
    <property type="entry name" value="alpha/beta hydrolase"/>
    <property type="match status" value="1"/>
</dbReference>
<dbReference type="Gene3D" id="1.10.1200.10">
    <property type="entry name" value="ACP-like"/>
    <property type="match status" value="1"/>
</dbReference>
<dbReference type="SMART" id="SM00823">
    <property type="entry name" value="PKS_PP"/>
    <property type="match status" value="1"/>
</dbReference>
<dbReference type="EMBL" id="BAAASZ010000035">
    <property type="protein sequence ID" value="GAA2460561.1"/>
    <property type="molecule type" value="Genomic_DNA"/>
</dbReference>
<keyword evidence="4" id="KW-0378">Hydrolase</keyword>
<protein>
    <recommendedName>
        <fullName evidence="5">Carrier domain-containing protein</fullName>
    </recommendedName>
</protein>
<dbReference type="Proteomes" id="UP001501638">
    <property type="component" value="Unassembled WGS sequence"/>
</dbReference>
<dbReference type="Pfam" id="PF00975">
    <property type="entry name" value="Thioesterase"/>
    <property type="match status" value="1"/>
</dbReference>
<dbReference type="RefSeq" id="WP_344327697.1">
    <property type="nucleotide sequence ID" value="NZ_BAAASZ010000035.1"/>
</dbReference>
<dbReference type="InterPro" id="IPR001031">
    <property type="entry name" value="Thioesterase"/>
</dbReference>
<comment type="caution">
    <text evidence="6">The sequence shown here is derived from an EMBL/GenBank/DDBJ whole genome shotgun (WGS) entry which is preliminary data.</text>
</comment>
<keyword evidence="7" id="KW-1185">Reference proteome</keyword>
<organism evidence="6 7">
    <name type="scientific">Streptomyces macrosporus</name>
    <dbReference type="NCBI Taxonomy" id="44032"/>
    <lineage>
        <taxon>Bacteria</taxon>
        <taxon>Bacillati</taxon>
        <taxon>Actinomycetota</taxon>
        <taxon>Actinomycetes</taxon>
        <taxon>Kitasatosporales</taxon>
        <taxon>Streptomycetaceae</taxon>
        <taxon>Streptomyces</taxon>
    </lineage>
</organism>
<proteinExistence type="inferred from homology"/>
<dbReference type="InterPro" id="IPR029058">
    <property type="entry name" value="AB_hydrolase_fold"/>
</dbReference>
<dbReference type="SUPFAM" id="SSF53474">
    <property type="entry name" value="alpha/beta-Hydrolases"/>
    <property type="match status" value="1"/>
</dbReference>
<sequence length="331" mass="36279">MRLNGAGQSMRESIVGAWRATLEQDSPSDEENFFESGGNSILLVEFQRRLSEALGFGVALREIFENPTVAGIQARLSGRAESAASPGTHGPQEPVRLFCLPYAGCSARIYEPWKDKLADSIAVRPVELPGRGARCTEKPVSELPALLDDLTRAIAPETGSDYVVFGHSFGAVIAYELVKHLEAGSLPGPRALVVSGCRAPHQATPARAIHDRTDAEFREGLRRVGGTPKELLENDELMELYLPVIRADYRILDLYRPLGDRPEVDCDIIALYGSEDPDADESDVRRWGAYTKGSFTVHEVTGNHFFLHSAEDQVQAHILRDLVPPPISHTG</sequence>
<evidence type="ECO:0000259" key="5">
    <source>
        <dbReference type="PROSITE" id="PS50075"/>
    </source>
</evidence>
<dbReference type="InterPro" id="IPR020806">
    <property type="entry name" value="PKS_PP-bd"/>
</dbReference>
<name>A0ABP5XQ99_9ACTN</name>
<reference evidence="7" key="1">
    <citation type="journal article" date="2019" name="Int. J. Syst. Evol. Microbiol.">
        <title>The Global Catalogue of Microorganisms (GCM) 10K type strain sequencing project: providing services to taxonomists for standard genome sequencing and annotation.</title>
        <authorList>
            <consortium name="The Broad Institute Genomics Platform"/>
            <consortium name="The Broad Institute Genome Sequencing Center for Infectious Disease"/>
            <person name="Wu L."/>
            <person name="Ma J."/>
        </authorList>
    </citation>
    <scope>NUCLEOTIDE SEQUENCE [LARGE SCALE GENOMIC DNA]</scope>
    <source>
        <strain evidence="7">JCM 6305</strain>
    </source>
</reference>
<evidence type="ECO:0000313" key="7">
    <source>
        <dbReference type="Proteomes" id="UP001501638"/>
    </source>
</evidence>
<comment type="similarity">
    <text evidence="1">Belongs to the thioesterase family.</text>
</comment>
<keyword evidence="2" id="KW-0596">Phosphopantetheine</keyword>
<dbReference type="InterPro" id="IPR012223">
    <property type="entry name" value="TEII"/>
</dbReference>
<keyword evidence="3" id="KW-0597">Phosphoprotein</keyword>
<evidence type="ECO:0000256" key="2">
    <source>
        <dbReference type="ARBA" id="ARBA00022450"/>
    </source>
</evidence>
<dbReference type="InterPro" id="IPR036736">
    <property type="entry name" value="ACP-like_sf"/>
</dbReference>
<gene>
    <name evidence="6" type="ORF">GCM10010405_51160</name>
</gene>
<accession>A0ABP5XQ99</accession>
<dbReference type="PANTHER" id="PTHR11487">
    <property type="entry name" value="THIOESTERASE"/>
    <property type="match status" value="1"/>
</dbReference>
<evidence type="ECO:0000256" key="1">
    <source>
        <dbReference type="ARBA" id="ARBA00007169"/>
    </source>
</evidence>
<evidence type="ECO:0000256" key="4">
    <source>
        <dbReference type="ARBA" id="ARBA00022801"/>
    </source>
</evidence>
<dbReference type="SMART" id="SM00824">
    <property type="entry name" value="PKS_TE"/>
    <property type="match status" value="1"/>
</dbReference>
<dbReference type="SUPFAM" id="SSF47336">
    <property type="entry name" value="ACP-like"/>
    <property type="match status" value="1"/>
</dbReference>
<feature type="domain" description="Carrier" evidence="5">
    <location>
        <begin position="5"/>
        <end position="80"/>
    </location>
</feature>
<evidence type="ECO:0000313" key="6">
    <source>
        <dbReference type="EMBL" id="GAA2460561.1"/>
    </source>
</evidence>
<dbReference type="PROSITE" id="PS50075">
    <property type="entry name" value="CARRIER"/>
    <property type="match status" value="1"/>
</dbReference>
<dbReference type="PANTHER" id="PTHR11487:SF0">
    <property type="entry name" value="S-ACYL FATTY ACID SYNTHASE THIOESTERASE, MEDIUM CHAIN"/>
    <property type="match status" value="1"/>
</dbReference>
<dbReference type="InterPro" id="IPR020802">
    <property type="entry name" value="TesA-like"/>
</dbReference>